<name>A0ABX9BJE0_9BACL</name>
<protein>
    <submittedName>
        <fullName evidence="2">Uncharacterized protein</fullName>
    </submittedName>
</protein>
<gene>
    <name evidence="2" type="ORF">DET54_107201</name>
</gene>
<dbReference type="RefSeq" id="WP_111620156.1">
    <property type="nucleotide sequence ID" value="NZ_QLLI01000007.1"/>
</dbReference>
<dbReference type="EMBL" id="QLLI01000007">
    <property type="protein sequence ID" value="RAI94664.1"/>
    <property type="molecule type" value="Genomic_DNA"/>
</dbReference>
<keyword evidence="1" id="KW-0812">Transmembrane</keyword>
<evidence type="ECO:0000313" key="2">
    <source>
        <dbReference type="EMBL" id="RAI94664.1"/>
    </source>
</evidence>
<sequence>MNRNHRPLTVWTLASLTVVSVVLVIPWIMWQSQAPTPLNIMIVDKSKPDLSYVGHKGLVWILNQQKIVQQTGEHYNYEEDYYGYDIQNGISRIERKLPDEVTDTDLIYLTANHHLSSTETETNERIQGKAYEGLTIYDAHKIREAATKGVTIVAEFSALSNAVSDMTREQLYPILGMKSSGWQGRSVSDLQSLDEVPQRLRMNYERREKRQWPYHGAGIVLVHKDGRVIVLKQGRDVKTGDIKLAFTQEGGEWSGITRDIHYSEWFDIIVPEQQATVLAWYKTDLTENGQQKLMDAGIPGEFAAFTRYEGYNRTYYMAGSFGELEHYSFWRRIKGWDVVKTKLTPDQKGVPDRFYWKVYVPVMKKILQEVQTGQAPWQ</sequence>
<comment type="caution">
    <text evidence="2">The sequence shown here is derived from an EMBL/GenBank/DDBJ whole genome shotgun (WGS) entry which is preliminary data.</text>
</comment>
<organism evidence="2 3">
    <name type="scientific">Paenibacillus pabuli</name>
    <dbReference type="NCBI Taxonomy" id="1472"/>
    <lineage>
        <taxon>Bacteria</taxon>
        <taxon>Bacillati</taxon>
        <taxon>Bacillota</taxon>
        <taxon>Bacilli</taxon>
        <taxon>Bacillales</taxon>
        <taxon>Paenibacillaceae</taxon>
        <taxon>Paenibacillus</taxon>
    </lineage>
</organism>
<evidence type="ECO:0000313" key="3">
    <source>
        <dbReference type="Proteomes" id="UP000248827"/>
    </source>
</evidence>
<accession>A0ABX9BJE0</accession>
<evidence type="ECO:0000256" key="1">
    <source>
        <dbReference type="SAM" id="Phobius"/>
    </source>
</evidence>
<keyword evidence="1" id="KW-1133">Transmembrane helix</keyword>
<keyword evidence="3" id="KW-1185">Reference proteome</keyword>
<reference evidence="2 3" key="1">
    <citation type="submission" date="2018-06" db="EMBL/GenBank/DDBJ databases">
        <title>Freshwater and sediment microbial communities from various areas in North America, analyzing microbe dynamics in response to fracking.</title>
        <authorList>
            <person name="Lamendella R."/>
        </authorList>
    </citation>
    <scope>NUCLEOTIDE SEQUENCE [LARGE SCALE GENOMIC DNA]</scope>
    <source>
        <strain evidence="2 3">NG-13</strain>
    </source>
</reference>
<feature type="transmembrane region" description="Helical" evidence="1">
    <location>
        <begin position="7"/>
        <end position="30"/>
    </location>
</feature>
<proteinExistence type="predicted"/>
<keyword evidence="1" id="KW-0472">Membrane</keyword>
<dbReference type="Proteomes" id="UP000248827">
    <property type="component" value="Unassembled WGS sequence"/>
</dbReference>